<dbReference type="SUPFAM" id="SSF47923">
    <property type="entry name" value="Ypt/Rab-GAP domain of gyp1p"/>
    <property type="match status" value="2"/>
</dbReference>
<dbReference type="AlphaFoldDB" id="A0A4Z2DXH1"/>
<feature type="domain" description="Rab-GAP TBC" evidence="3">
    <location>
        <begin position="129"/>
        <end position="354"/>
    </location>
</feature>
<dbReference type="OrthoDB" id="289721at2759"/>
<evidence type="ECO:0000313" key="5">
    <source>
        <dbReference type="Proteomes" id="UP000311919"/>
    </source>
</evidence>
<reference evidence="4 5" key="1">
    <citation type="submission" date="2019-03" db="EMBL/GenBank/DDBJ databases">
        <title>An improved genome assembly of the fluke Schistosoma japonicum.</title>
        <authorList>
            <person name="Hu W."/>
            <person name="Luo F."/>
            <person name="Yin M."/>
            <person name="Mo X."/>
            <person name="Sun C."/>
            <person name="Wu Q."/>
            <person name="Zhu B."/>
            <person name="Xiang M."/>
            <person name="Wang J."/>
            <person name="Wang Y."/>
            <person name="Zhang T."/>
            <person name="Xu B."/>
            <person name="Zheng H."/>
            <person name="Feng Z."/>
        </authorList>
    </citation>
    <scope>NUCLEOTIDE SEQUENCE [LARGE SCALE GENOMIC DNA]</scope>
    <source>
        <strain evidence="4">HuSjv2</strain>
        <tissue evidence="4">Worms</tissue>
    </source>
</reference>
<sequence length="1064" mass="121646">MEMSFQVKQENNSRMKSHQSKRSSQQRKLNDKYSTRSNNGLRGRRGPALYRPAVNKTSLEQSSISLNPLHRRLSNFKPSLTPGLGTRRVISVNPRQDANLKFTMEPRLSDEAFAEWINAVRRMARIGDGLPSAIRSRVWSTVADRQLAKQHVDWDHEIKMAFNEPSNQDDDRLGEQIVKDLHRTGCEQFESDSDRASLKRVLLAYARWNKRVGYCQGFNVIAAAVLDVTARDEKKAFKIMVYLIDYVLPESYFAQNLQALSVDIAVFRQLLQNRIPELANHLDHLQCKAAMETDCQLTGKQLLVHKDILSKRNHGAYEPPLMNVYIIQWFLTLFATCLASDAVLRVWDSILLEGSEVILRTAIVIMDFLKSRLLKLKSADQFYATMTDLIVSLSEGRIVSSQELLFEIYELAPFPYPGLKELREKFMYNISPLVLPKNLMNISNNNVNERSVQQHEYEKKMGKFNFLKYFPSNFKTSKVLQSNDNHMKSLTKFKNKKYLDEATESCNTIKARNSIREKGQYDINDSHSLPSSDKTILPTPELSENESMSDHYQEISLTTDDMNSQIGKLSRKHTRNFDDSMNARSNNNNSKGINNKLTNKFPNVQLKETVKCFSAFWPNKANDNQSVIYSHRSCITESTSMKSLRYSVTDNLPVNVFRLRSLQSSVVNDDEVKAKSDISQIGPGAVSDTPDLAPIRKTSSADLARMTRNLEKLKSQYKKQQARQRSTVIILPTDILKSTCHQMNMIAILPQKRHASTISSFNRISFTKNHYPIKSISLDSYDTLENCSDNNLNEIDDNDNENNHTTTSDVLNNEMNNSLTNNNNHYAKCTNPTLIGTVQSWQENSDWSIFIDEIDDSNMKNISNDLNCKQLSINKQTNNRKVKLCELASKNGMEICLPMKYSYSDQTLNGFTTTNNHVYHTDHQVNSTIQSPIHCKNIYDTNIIYSKTNINELILMNMIKQFNQLKEVNCLHNSKESKITSTQTPTLLSDESGSLNDVETSSCYTSVSRSILPKKLPWQEAAYSFAVTSRLNKLHTSNRTYEVFPVRTSLTQSRKEFGAKFGIY</sequence>
<proteinExistence type="predicted"/>
<organism evidence="4 5">
    <name type="scientific">Schistosoma japonicum</name>
    <name type="common">Blood fluke</name>
    <dbReference type="NCBI Taxonomy" id="6182"/>
    <lineage>
        <taxon>Eukaryota</taxon>
        <taxon>Metazoa</taxon>
        <taxon>Spiralia</taxon>
        <taxon>Lophotrochozoa</taxon>
        <taxon>Platyhelminthes</taxon>
        <taxon>Trematoda</taxon>
        <taxon>Digenea</taxon>
        <taxon>Strigeidida</taxon>
        <taxon>Schistosomatoidea</taxon>
        <taxon>Schistosomatidae</taxon>
        <taxon>Schistosoma</taxon>
    </lineage>
</organism>
<dbReference type="Proteomes" id="UP000311919">
    <property type="component" value="Unassembled WGS sequence"/>
</dbReference>
<dbReference type="InterPro" id="IPR035969">
    <property type="entry name" value="Rab-GAP_TBC_sf"/>
</dbReference>
<keyword evidence="5" id="KW-1185">Reference proteome</keyword>
<feature type="compositionally biased region" description="Low complexity" evidence="2">
    <location>
        <begin position="580"/>
        <end position="598"/>
    </location>
</feature>
<accession>A0A4Z2DXH1</accession>
<feature type="region of interest" description="Disordered" evidence="2">
    <location>
        <begin position="517"/>
        <end position="598"/>
    </location>
</feature>
<evidence type="ECO:0000313" key="4">
    <source>
        <dbReference type="EMBL" id="TNN20950.1"/>
    </source>
</evidence>
<dbReference type="PANTHER" id="PTHR13399:SF4">
    <property type="entry name" value="TBC1 DOMAIN FAMILY MEMBER 30"/>
    <property type="match status" value="1"/>
</dbReference>
<feature type="coiled-coil region" evidence="1">
    <location>
        <begin position="696"/>
        <end position="723"/>
    </location>
</feature>
<dbReference type="PANTHER" id="PTHR13399">
    <property type="entry name" value="TRANSLOCON-ASSOCIATED PROTEIN TRAP , GAMMA SUBUNIT"/>
    <property type="match status" value="1"/>
</dbReference>
<evidence type="ECO:0000256" key="2">
    <source>
        <dbReference type="SAM" id="MobiDB-lite"/>
    </source>
</evidence>
<dbReference type="Gene3D" id="1.10.8.270">
    <property type="entry name" value="putative rabgap domain of human tbc1 domain family member 14 like domains"/>
    <property type="match status" value="1"/>
</dbReference>
<dbReference type="SMART" id="SM00164">
    <property type="entry name" value="TBC"/>
    <property type="match status" value="1"/>
</dbReference>
<dbReference type="STRING" id="6182.A0A4Z2DXH1"/>
<dbReference type="Pfam" id="PF23436">
    <property type="entry name" value="RabGap-TBC_2"/>
    <property type="match status" value="1"/>
</dbReference>
<keyword evidence="1" id="KW-0175">Coiled coil</keyword>
<evidence type="ECO:0000259" key="3">
    <source>
        <dbReference type="PROSITE" id="PS50086"/>
    </source>
</evidence>
<dbReference type="GO" id="GO:0005783">
    <property type="term" value="C:endoplasmic reticulum"/>
    <property type="evidence" value="ECO:0007669"/>
    <property type="project" value="TreeGrafter"/>
</dbReference>
<dbReference type="Pfam" id="PF00566">
    <property type="entry name" value="RabGAP-TBC"/>
    <property type="match status" value="1"/>
</dbReference>
<feature type="compositionally biased region" description="Basic residues" evidence="2">
    <location>
        <begin position="15"/>
        <end position="25"/>
    </location>
</feature>
<feature type="region of interest" description="Disordered" evidence="2">
    <location>
        <begin position="1"/>
        <end position="56"/>
    </location>
</feature>
<feature type="compositionally biased region" description="Polar residues" evidence="2">
    <location>
        <begin position="1"/>
        <end position="12"/>
    </location>
</feature>
<feature type="compositionally biased region" description="Polar residues" evidence="2">
    <location>
        <begin position="555"/>
        <end position="567"/>
    </location>
</feature>
<comment type="caution">
    <text evidence="4">The sequence shown here is derived from an EMBL/GenBank/DDBJ whole genome shotgun (WGS) entry which is preliminary data.</text>
</comment>
<gene>
    <name evidence="4" type="ORF">EWB00_001367</name>
</gene>
<name>A0A4Z2DXH1_SCHJA</name>
<dbReference type="InterPro" id="IPR000195">
    <property type="entry name" value="Rab-GAP-TBC_dom"/>
</dbReference>
<evidence type="ECO:0000256" key="1">
    <source>
        <dbReference type="SAM" id="Coils"/>
    </source>
</evidence>
<protein>
    <submittedName>
        <fullName evidence="4">TBC1 domain family member 30</fullName>
    </submittedName>
</protein>
<dbReference type="PROSITE" id="PS50086">
    <property type="entry name" value="TBC_RABGAP"/>
    <property type="match status" value="1"/>
</dbReference>
<dbReference type="Gene3D" id="1.10.472.80">
    <property type="entry name" value="Ypt/Rab-GAP domain of gyp1p, domain 3"/>
    <property type="match status" value="1"/>
</dbReference>
<dbReference type="EMBL" id="SKCS01000015">
    <property type="protein sequence ID" value="TNN20950.1"/>
    <property type="molecule type" value="Genomic_DNA"/>
</dbReference>